<feature type="region of interest" description="Disordered" evidence="1">
    <location>
        <begin position="1"/>
        <end position="68"/>
    </location>
</feature>
<reference evidence="2 3" key="1">
    <citation type="submission" date="2023-02" db="EMBL/GenBank/DDBJ databases">
        <title>LHISI_Scaffold_Assembly.</title>
        <authorList>
            <person name="Stuart O.P."/>
            <person name="Cleave R."/>
            <person name="Magrath M.J.L."/>
            <person name="Mikheyev A.S."/>
        </authorList>
    </citation>
    <scope>NUCLEOTIDE SEQUENCE [LARGE SCALE GENOMIC DNA]</scope>
    <source>
        <strain evidence="2">Daus_M_001</strain>
        <tissue evidence="2">Leg muscle</tissue>
    </source>
</reference>
<name>A0ABQ9H4X9_9NEOP</name>
<proteinExistence type="predicted"/>
<comment type="caution">
    <text evidence="2">The sequence shown here is derived from an EMBL/GenBank/DDBJ whole genome shotgun (WGS) entry which is preliminary data.</text>
</comment>
<organism evidence="2 3">
    <name type="scientific">Dryococelus australis</name>
    <dbReference type="NCBI Taxonomy" id="614101"/>
    <lineage>
        <taxon>Eukaryota</taxon>
        <taxon>Metazoa</taxon>
        <taxon>Ecdysozoa</taxon>
        <taxon>Arthropoda</taxon>
        <taxon>Hexapoda</taxon>
        <taxon>Insecta</taxon>
        <taxon>Pterygota</taxon>
        <taxon>Neoptera</taxon>
        <taxon>Polyneoptera</taxon>
        <taxon>Phasmatodea</taxon>
        <taxon>Verophasmatodea</taxon>
        <taxon>Anareolatae</taxon>
        <taxon>Phasmatidae</taxon>
        <taxon>Eurycanthinae</taxon>
        <taxon>Dryococelus</taxon>
    </lineage>
</organism>
<sequence>MEQRWNVRAEETGDHRENPPARGIVLYDSYKRKSGGNSAGNGTRIALPAPKWPTQQHAAPSGDDNESEGSCNRVSAFLLLLSAAITQPPSFPYTIRSDIFAATWANTYRMVYLSLRFDKVRNPGVRQPMAQTLDLDIAARSGACVNPPADDKRERCHEGEAPPRIETSRNVNGAMHQGSVVKRGTKCDTVTQKNTAYAVTTK</sequence>
<feature type="compositionally biased region" description="Basic and acidic residues" evidence="1">
    <location>
        <begin position="1"/>
        <end position="19"/>
    </location>
</feature>
<evidence type="ECO:0000256" key="1">
    <source>
        <dbReference type="SAM" id="MobiDB-lite"/>
    </source>
</evidence>
<accession>A0ABQ9H4X9</accession>
<dbReference type="EMBL" id="JARBHB010000007">
    <property type="protein sequence ID" value="KAJ8879347.1"/>
    <property type="molecule type" value="Genomic_DNA"/>
</dbReference>
<gene>
    <name evidence="2" type="ORF">PR048_019955</name>
</gene>
<keyword evidence="3" id="KW-1185">Reference proteome</keyword>
<dbReference type="Proteomes" id="UP001159363">
    <property type="component" value="Chromosome 6"/>
</dbReference>
<evidence type="ECO:0000313" key="2">
    <source>
        <dbReference type="EMBL" id="KAJ8879347.1"/>
    </source>
</evidence>
<evidence type="ECO:0000313" key="3">
    <source>
        <dbReference type="Proteomes" id="UP001159363"/>
    </source>
</evidence>
<protein>
    <submittedName>
        <fullName evidence="2">Uncharacterized protein</fullName>
    </submittedName>
</protein>